<organism evidence="10 11">
    <name type="scientific">Pigmentiphaga soli</name>
    <dbReference type="NCBI Taxonomy" id="1007095"/>
    <lineage>
        <taxon>Bacteria</taxon>
        <taxon>Pseudomonadati</taxon>
        <taxon>Pseudomonadota</taxon>
        <taxon>Betaproteobacteria</taxon>
        <taxon>Burkholderiales</taxon>
        <taxon>Alcaligenaceae</taxon>
        <taxon>Pigmentiphaga</taxon>
    </lineage>
</organism>
<feature type="site" description="Could be important to modulate the pK values of the two catalytic cysteine residues" evidence="8">
    <location>
        <position position="193"/>
    </location>
</feature>
<feature type="binding site" evidence="8">
    <location>
        <begin position="242"/>
        <end position="243"/>
    </location>
    <ligand>
        <name>substrate</name>
    </ligand>
</feature>
<comment type="function">
    <text evidence="8">Catalyzes the stereoinversion of LL-2,6-diaminopimelate (L,L-DAP) to meso-diaminopimelate (meso-DAP), a precursor of L-lysine and an essential component of the bacterial peptidoglycan.</text>
</comment>
<accession>A0ABP8GHQ0</accession>
<keyword evidence="4 8" id="KW-0028">Amino-acid biosynthesis</keyword>
<keyword evidence="11" id="KW-1185">Reference proteome</keyword>
<dbReference type="EC" id="5.1.1.7" evidence="3 8"/>
<gene>
    <name evidence="8 10" type="primary">dapF</name>
    <name evidence="10" type="ORF">GCM10023144_06240</name>
</gene>
<dbReference type="InterPro" id="IPR018510">
    <property type="entry name" value="DAP_epimerase_AS"/>
</dbReference>
<evidence type="ECO:0000256" key="9">
    <source>
        <dbReference type="PROSITE-ProRule" id="PRU10125"/>
    </source>
</evidence>
<feature type="site" description="Could be important to modulate the pK values of the two catalytic cysteine residues" evidence="8">
    <location>
        <position position="242"/>
    </location>
</feature>
<dbReference type="HAMAP" id="MF_00197">
    <property type="entry name" value="DAP_epimerase"/>
    <property type="match status" value="1"/>
</dbReference>
<feature type="active site" description="Proton donor" evidence="8">
    <location>
        <position position="95"/>
    </location>
</feature>
<feature type="binding site" evidence="8">
    <location>
        <position position="224"/>
    </location>
    <ligand>
        <name>substrate</name>
    </ligand>
</feature>
<sequence>MTHAGYRVAPAPARKCDNPRMNWHFTKMHGAGNDFVVLDGVRQSIHLTAERARKLAHRQFGIGADQILLVEPATRADADFRYRIFNADGGEVEHCGNGARCFVRFVREKGLTDRNPVRAEICTGIIVLTERDDGEVSVDMGRTSFEPAAVPFDSAGLAPRREGQDDLWPLDVSGGSGPERIVWVSVVGISNPHAVQVVDDVDAAPVASVGPRVESHPRFPRRVNAGFMQVVDRHRIRLRVYERGSGETLACGTGACAAVAAGIRRGLLDSPVAVQTRGGVLTIAWDGEQLLMTGPAVTVFEGCVDVDRLLG</sequence>
<dbReference type="PANTHER" id="PTHR31689:SF0">
    <property type="entry name" value="DIAMINOPIMELATE EPIMERASE"/>
    <property type="match status" value="1"/>
</dbReference>
<comment type="subcellular location">
    <subcellularLocation>
        <location evidence="8">Cytoplasm</location>
    </subcellularLocation>
</comment>
<dbReference type="PANTHER" id="PTHR31689">
    <property type="entry name" value="DIAMINOPIMELATE EPIMERASE, CHLOROPLASTIC"/>
    <property type="match status" value="1"/>
</dbReference>
<feature type="binding site" evidence="8">
    <location>
        <position position="191"/>
    </location>
    <ligand>
        <name>substrate</name>
    </ligand>
</feature>
<proteinExistence type="inferred from homology"/>
<feature type="binding site" evidence="8">
    <location>
        <position position="66"/>
    </location>
    <ligand>
        <name>substrate</name>
    </ligand>
</feature>
<dbReference type="Proteomes" id="UP001501671">
    <property type="component" value="Unassembled WGS sequence"/>
</dbReference>
<keyword evidence="8" id="KW-0963">Cytoplasm</keyword>
<keyword evidence="6 8" id="KW-0413">Isomerase</keyword>
<evidence type="ECO:0000256" key="8">
    <source>
        <dbReference type="HAMAP-Rule" id="MF_00197"/>
    </source>
</evidence>
<dbReference type="NCBIfam" id="TIGR00652">
    <property type="entry name" value="DapF"/>
    <property type="match status" value="1"/>
</dbReference>
<evidence type="ECO:0000313" key="10">
    <source>
        <dbReference type="EMBL" id="GAA4324587.1"/>
    </source>
</evidence>
<comment type="catalytic activity">
    <reaction evidence="7 8">
        <text>(2S,6S)-2,6-diaminopimelate = meso-2,6-diaminopimelate</text>
        <dbReference type="Rhea" id="RHEA:15393"/>
        <dbReference type="ChEBI" id="CHEBI:57609"/>
        <dbReference type="ChEBI" id="CHEBI:57791"/>
        <dbReference type="EC" id="5.1.1.7"/>
    </reaction>
</comment>
<comment type="caution">
    <text evidence="10">The sequence shown here is derived from an EMBL/GenBank/DDBJ whole genome shotgun (WGS) entry which is preliminary data.</text>
</comment>
<dbReference type="EMBL" id="BAABFO010000002">
    <property type="protein sequence ID" value="GAA4324587.1"/>
    <property type="molecule type" value="Genomic_DNA"/>
</dbReference>
<feature type="active site" evidence="9">
    <location>
        <position position="95"/>
    </location>
</feature>
<dbReference type="SUPFAM" id="SSF54506">
    <property type="entry name" value="Diaminopimelate epimerase-like"/>
    <property type="match status" value="1"/>
</dbReference>
<evidence type="ECO:0000256" key="2">
    <source>
        <dbReference type="ARBA" id="ARBA00010219"/>
    </source>
</evidence>
<feature type="active site" description="Proton acceptor" evidence="8">
    <location>
        <position position="251"/>
    </location>
</feature>
<evidence type="ECO:0000256" key="5">
    <source>
        <dbReference type="ARBA" id="ARBA00023154"/>
    </source>
</evidence>
<dbReference type="Pfam" id="PF01678">
    <property type="entry name" value="DAP_epimerase"/>
    <property type="match status" value="2"/>
</dbReference>
<evidence type="ECO:0000256" key="6">
    <source>
        <dbReference type="ARBA" id="ARBA00023235"/>
    </source>
</evidence>
<comment type="pathway">
    <text evidence="1 8">Amino-acid biosynthesis; L-lysine biosynthesis via DAP pathway; DL-2,6-diaminopimelate from LL-2,6-diaminopimelate: step 1/1.</text>
</comment>
<evidence type="ECO:0000313" key="11">
    <source>
        <dbReference type="Proteomes" id="UP001501671"/>
    </source>
</evidence>
<dbReference type="InterPro" id="IPR001653">
    <property type="entry name" value="DAP_epimerase_DapF"/>
</dbReference>
<name>A0ABP8GHQ0_9BURK</name>
<comment type="similarity">
    <text evidence="2 8">Belongs to the diaminopimelate epimerase family.</text>
</comment>
<keyword evidence="5 8" id="KW-0457">Lysine biosynthesis</keyword>
<evidence type="ECO:0000256" key="1">
    <source>
        <dbReference type="ARBA" id="ARBA00005196"/>
    </source>
</evidence>
<feature type="binding site" evidence="8">
    <location>
        <position position="86"/>
    </location>
    <ligand>
        <name>substrate</name>
    </ligand>
</feature>
<comment type="subunit">
    <text evidence="8">Homodimer.</text>
</comment>
<reference evidence="11" key="1">
    <citation type="journal article" date="2019" name="Int. J. Syst. Evol. Microbiol.">
        <title>The Global Catalogue of Microorganisms (GCM) 10K type strain sequencing project: providing services to taxonomists for standard genome sequencing and annotation.</title>
        <authorList>
            <consortium name="The Broad Institute Genomics Platform"/>
            <consortium name="The Broad Institute Genome Sequencing Center for Infectious Disease"/>
            <person name="Wu L."/>
            <person name="Ma J."/>
        </authorList>
    </citation>
    <scope>NUCLEOTIDE SEQUENCE [LARGE SCALE GENOMIC DNA]</scope>
    <source>
        <strain evidence="11">JCM 17666</strain>
    </source>
</reference>
<evidence type="ECO:0000256" key="4">
    <source>
        <dbReference type="ARBA" id="ARBA00022605"/>
    </source>
</evidence>
<feature type="binding site" evidence="8">
    <location>
        <begin position="96"/>
        <end position="97"/>
    </location>
    <ligand>
        <name>substrate</name>
    </ligand>
</feature>
<feature type="binding site" evidence="8">
    <location>
        <position position="33"/>
    </location>
    <ligand>
        <name>substrate</name>
    </ligand>
</feature>
<dbReference type="PROSITE" id="PS01326">
    <property type="entry name" value="DAP_EPIMERASE"/>
    <property type="match status" value="1"/>
</dbReference>
<protein>
    <recommendedName>
        <fullName evidence="3 8">Diaminopimelate epimerase</fullName>
        <shortName evidence="8">DAP epimerase</shortName>
        <ecNumber evidence="3 8">5.1.1.7</ecNumber>
    </recommendedName>
    <alternativeName>
        <fullName evidence="8">PLP-independent amino acid racemase</fullName>
    </alternativeName>
</protein>
<evidence type="ECO:0000256" key="3">
    <source>
        <dbReference type="ARBA" id="ARBA00013080"/>
    </source>
</evidence>
<evidence type="ECO:0000256" key="7">
    <source>
        <dbReference type="ARBA" id="ARBA00051712"/>
    </source>
</evidence>
<dbReference type="Gene3D" id="3.10.310.10">
    <property type="entry name" value="Diaminopimelate Epimerase, Chain A, domain 1"/>
    <property type="match status" value="2"/>
</dbReference>
<feature type="binding site" evidence="8">
    <location>
        <begin position="252"/>
        <end position="253"/>
    </location>
    <ligand>
        <name>substrate</name>
    </ligand>
</feature>